<sequence length="107" mass="12299">MLFKALVCLHNFIMMGEEGLPVHNRRYCPSDYIDREEDYTVKEGRWRQQHSAYFKDLGRVGANRAGAVPKGLRNYLQNYFVSVTGESQAPWQYEAALGAVRINPPAY</sequence>
<gene>
    <name evidence="1" type="ORF">LPLAT_LOCUS8357</name>
</gene>
<comment type="caution">
    <text evidence="1">The sequence shown here is derived from an EMBL/GenBank/DDBJ whole genome shotgun (WGS) entry which is preliminary data.</text>
</comment>
<name>A0AAV2MYY8_9HYME</name>
<proteinExistence type="predicted"/>
<evidence type="ECO:0000313" key="1">
    <source>
        <dbReference type="EMBL" id="CAL1672554.1"/>
    </source>
</evidence>
<accession>A0AAV2MYY8</accession>
<dbReference type="EMBL" id="CAXIPU020000666">
    <property type="protein sequence ID" value="CAL1672554.1"/>
    <property type="molecule type" value="Genomic_DNA"/>
</dbReference>
<dbReference type="Proteomes" id="UP001497644">
    <property type="component" value="Unassembled WGS sequence"/>
</dbReference>
<keyword evidence="2" id="KW-1185">Reference proteome</keyword>
<evidence type="ECO:0000313" key="2">
    <source>
        <dbReference type="Proteomes" id="UP001497644"/>
    </source>
</evidence>
<dbReference type="AlphaFoldDB" id="A0AAV2MYY8"/>
<organism evidence="1 2">
    <name type="scientific">Lasius platythorax</name>
    <dbReference type="NCBI Taxonomy" id="488582"/>
    <lineage>
        <taxon>Eukaryota</taxon>
        <taxon>Metazoa</taxon>
        <taxon>Ecdysozoa</taxon>
        <taxon>Arthropoda</taxon>
        <taxon>Hexapoda</taxon>
        <taxon>Insecta</taxon>
        <taxon>Pterygota</taxon>
        <taxon>Neoptera</taxon>
        <taxon>Endopterygota</taxon>
        <taxon>Hymenoptera</taxon>
        <taxon>Apocrita</taxon>
        <taxon>Aculeata</taxon>
        <taxon>Formicoidea</taxon>
        <taxon>Formicidae</taxon>
        <taxon>Formicinae</taxon>
        <taxon>Lasius</taxon>
        <taxon>Lasius</taxon>
    </lineage>
</organism>
<reference evidence="1" key="1">
    <citation type="submission" date="2024-04" db="EMBL/GenBank/DDBJ databases">
        <authorList>
            <consortium name="Molecular Ecology Group"/>
        </authorList>
    </citation>
    <scope>NUCLEOTIDE SEQUENCE</scope>
</reference>
<protein>
    <submittedName>
        <fullName evidence="1">Uncharacterized protein</fullName>
    </submittedName>
</protein>